<dbReference type="Pfam" id="PF03441">
    <property type="entry name" value="FAD_binding_7"/>
    <property type="match status" value="1"/>
</dbReference>
<dbReference type="InterPro" id="IPR036134">
    <property type="entry name" value="Crypto/Photolyase_FAD-like_sf"/>
</dbReference>
<dbReference type="AlphaFoldDB" id="A0ABD6D8I2"/>
<name>A0ABD6D8I2_9EURY</name>
<evidence type="ECO:0000256" key="5">
    <source>
        <dbReference type="PIRSR" id="PIRSR602081-1"/>
    </source>
</evidence>
<proteinExistence type="inferred from homology"/>
<feature type="site" description="Electron transfer via tryptophanyl radical" evidence="6">
    <location>
        <position position="384"/>
    </location>
</feature>
<dbReference type="EC" id="4.1.99.3" evidence="9"/>
<dbReference type="Proteomes" id="UP001597052">
    <property type="component" value="Unassembled WGS sequence"/>
</dbReference>
<dbReference type="GO" id="GO:0006950">
    <property type="term" value="P:response to stress"/>
    <property type="evidence" value="ECO:0007669"/>
    <property type="project" value="UniProtKB-ARBA"/>
</dbReference>
<dbReference type="InterPro" id="IPR006050">
    <property type="entry name" value="DNA_photolyase_N"/>
</dbReference>
<dbReference type="Gene3D" id="3.40.50.620">
    <property type="entry name" value="HUPs"/>
    <property type="match status" value="1"/>
</dbReference>
<feature type="site" description="Electron transfer via tryptophanyl radical" evidence="6">
    <location>
        <position position="308"/>
    </location>
</feature>
<feature type="site" description="Electron transfer via tryptophanyl radical" evidence="6">
    <location>
        <position position="361"/>
    </location>
</feature>
<dbReference type="InterPro" id="IPR002081">
    <property type="entry name" value="Cryptochrome/DNA_photolyase_1"/>
</dbReference>
<protein>
    <submittedName>
        <fullName evidence="9">Cryptochrome/photolyase family protein</fullName>
        <ecNumber evidence="9">4.1.99.3</ecNumber>
    </submittedName>
</protein>
<keyword evidence="4 7" id="KW-0157">Chromophore</keyword>
<dbReference type="RefSeq" id="WP_256396785.1">
    <property type="nucleotide sequence ID" value="NZ_JANHDJ010000005.1"/>
</dbReference>
<dbReference type="FunFam" id="1.10.579.10:FF:000003">
    <property type="entry name" value="Deoxyribodipyrimidine photo-lyase"/>
    <property type="match status" value="1"/>
</dbReference>
<evidence type="ECO:0000256" key="6">
    <source>
        <dbReference type="PIRSR" id="PIRSR602081-2"/>
    </source>
</evidence>
<organism evidence="9 10">
    <name type="scientific">Halohasta litorea</name>
    <dbReference type="NCBI Taxonomy" id="869891"/>
    <lineage>
        <taxon>Archaea</taxon>
        <taxon>Methanobacteriati</taxon>
        <taxon>Methanobacteriota</taxon>
        <taxon>Stenosarchaea group</taxon>
        <taxon>Halobacteria</taxon>
        <taxon>Halobacteriales</taxon>
        <taxon>Haloferacaceae</taxon>
        <taxon>Halohasta</taxon>
    </lineage>
</organism>
<dbReference type="GO" id="GO:0003904">
    <property type="term" value="F:deoxyribodipyrimidine photo-lyase activity"/>
    <property type="evidence" value="ECO:0007669"/>
    <property type="project" value="UniProtKB-EC"/>
</dbReference>
<evidence type="ECO:0000256" key="1">
    <source>
        <dbReference type="ARBA" id="ARBA00001932"/>
    </source>
</evidence>
<dbReference type="EMBL" id="JBHUDM010000002">
    <property type="protein sequence ID" value="MFD1641615.1"/>
    <property type="molecule type" value="Genomic_DNA"/>
</dbReference>
<dbReference type="Gene3D" id="1.25.40.80">
    <property type="match status" value="1"/>
</dbReference>
<feature type="binding site" evidence="5">
    <location>
        <begin position="374"/>
        <end position="376"/>
    </location>
    <ligand>
        <name>FAD</name>
        <dbReference type="ChEBI" id="CHEBI:57692"/>
    </ligand>
</feature>
<dbReference type="PROSITE" id="PS00394">
    <property type="entry name" value="DNA_PHOTOLYASES_1_1"/>
    <property type="match status" value="1"/>
</dbReference>
<dbReference type="PROSITE" id="PS51645">
    <property type="entry name" value="PHR_CRY_ALPHA_BETA"/>
    <property type="match status" value="1"/>
</dbReference>
<evidence type="ECO:0000313" key="9">
    <source>
        <dbReference type="EMBL" id="MFD1641615.1"/>
    </source>
</evidence>
<gene>
    <name evidence="9" type="ORF">ACFSBW_06980</name>
</gene>
<evidence type="ECO:0000313" key="10">
    <source>
        <dbReference type="Proteomes" id="UP001597052"/>
    </source>
</evidence>
<keyword evidence="3 5" id="KW-0274">FAD</keyword>
<dbReference type="PRINTS" id="PR00147">
    <property type="entry name" value="DNAPHOTLYASE"/>
</dbReference>
<feature type="binding site" evidence="5">
    <location>
        <position position="274"/>
    </location>
    <ligand>
        <name>FAD</name>
        <dbReference type="ChEBI" id="CHEBI:57692"/>
    </ligand>
</feature>
<feature type="domain" description="Photolyase/cryptochrome alpha/beta" evidence="8">
    <location>
        <begin position="1"/>
        <end position="131"/>
    </location>
</feature>
<dbReference type="SUPFAM" id="SSF48173">
    <property type="entry name" value="Cryptochrome/photolyase FAD-binding domain"/>
    <property type="match status" value="1"/>
</dbReference>
<comment type="similarity">
    <text evidence="7">Belongs to the DNA photolyase family.</text>
</comment>
<dbReference type="InterPro" id="IPR014729">
    <property type="entry name" value="Rossmann-like_a/b/a_fold"/>
</dbReference>
<dbReference type="Gene3D" id="1.10.579.10">
    <property type="entry name" value="DNA Cyclobutane Dipyrimidine Photolyase, subunit A, domain 3"/>
    <property type="match status" value="1"/>
</dbReference>
<feature type="binding site" evidence="5">
    <location>
        <begin position="235"/>
        <end position="239"/>
    </location>
    <ligand>
        <name>FAD</name>
        <dbReference type="ChEBI" id="CHEBI:57692"/>
    </ligand>
</feature>
<feature type="binding site" evidence="5">
    <location>
        <position position="223"/>
    </location>
    <ligand>
        <name>FAD</name>
        <dbReference type="ChEBI" id="CHEBI:57692"/>
    </ligand>
</feature>
<dbReference type="SUPFAM" id="SSF52425">
    <property type="entry name" value="Cryptochrome/photolyase, N-terminal domain"/>
    <property type="match status" value="1"/>
</dbReference>
<dbReference type="PANTHER" id="PTHR11455">
    <property type="entry name" value="CRYPTOCHROME"/>
    <property type="match status" value="1"/>
</dbReference>
<keyword evidence="2 5" id="KW-0285">Flavoprotein</keyword>
<keyword evidence="10" id="KW-1185">Reference proteome</keyword>
<dbReference type="InterPro" id="IPR036155">
    <property type="entry name" value="Crypto/Photolyase_N_sf"/>
</dbReference>
<dbReference type="PANTHER" id="PTHR11455:SF9">
    <property type="entry name" value="CRYPTOCHROME CIRCADIAN CLOCK 5 ISOFORM X1"/>
    <property type="match status" value="1"/>
</dbReference>
<dbReference type="GO" id="GO:0006139">
    <property type="term" value="P:nucleobase-containing compound metabolic process"/>
    <property type="evidence" value="ECO:0007669"/>
    <property type="project" value="UniProtKB-ARBA"/>
</dbReference>
<dbReference type="InterPro" id="IPR018394">
    <property type="entry name" value="DNA_photolyase_1_CS_C"/>
</dbReference>
<accession>A0ABD6D8I2</accession>
<evidence type="ECO:0000256" key="2">
    <source>
        <dbReference type="ARBA" id="ARBA00022630"/>
    </source>
</evidence>
<sequence length="474" mass="53865">MQLHWHRRDLRGADNRALAAAAEAAREADSSVVSLFVFDDEVLDHAGAPRVDYLLDAVAELRAWYRDRGGDLLVRHGDPREAVPAVAEAVEADRVVWNTDYSGLARQRDAAVRQALAAADIRRESFHDAICHEPGSITTNAGDPYSVFTYFGRKWQDRGKDDPYPAPEPEQLVEADAVGVDAGSLPTLADLGFDQPEAELLAAGTAAARKRLAAFCEDGIYRYEEDRDYPMRKSTSRLSADLKYGTIGIREVYWATEEAREEASEAQLASIEEFQSQLAWRAFYTHVLWFNPEVVSKNYKEYNTEIEWENDAELLEAWKDGKTGYPIVDAGMRQLRAEGFMHNRVRMIVASFLTKDLLIDWREGYDWFRQKLVDHDTANDNGGWQWAASTGTDAQPYFRIFNPMTQGERYDPDAEYIKTYVAELRDTDPEIIHTWHEASLTQRRNAAPDYPDPIVDHSDRREKAIAMFEAARGE</sequence>
<dbReference type="Pfam" id="PF00875">
    <property type="entry name" value="DNA_photolyase"/>
    <property type="match status" value="1"/>
</dbReference>
<comment type="cofactor">
    <cofactor evidence="1">
        <name>(6R)-5,10-methylene-5,6,7,8-tetrahydrofolate</name>
        <dbReference type="ChEBI" id="CHEBI:15636"/>
    </cofactor>
</comment>
<evidence type="ECO:0000256" key="3">
    <source>
        <dbReference type="ARBA" id="ARBA00022827"/>
    </source>
</evidence>
<comment type="cofactor">
    <cofactor evidence="5">
        <name>FAD</name>
        <dbReference type="ChEBI" id="CHEBI:57692"/>
    </cofactor>
    <text evidence="5">Binds 1 FAD per subunit.</text>
</comment>
<dbReference type="InterPro" id="IPR005101">
    <property type="entry name" value="Cryptochr/Photolyase_FAD-bd"/>
</dbReference>
<feature type="binding site" evidence="5">
    <location>
        <begin position="277"/>
        <end position="284"/>
    </location>
    <ligand>
        <name>FAD</name>
        <dbReference type="ChEBI" id="CHEBI:57692"/>
    </ligand>
</feature>
<evidence type="ECO:0000256" key="7">
    <source>
        <dbReference type="RuleBase" id="RU004182"/>
    </source>
</evidence>
<reference evidence="9 10" key="1">
    <citation type="journal article" date="2019" name="Int. J. Syst. Evol. Microbiol.">
        <title>The Global Catalogue of Microorganisms (GCM) 10K type strain sequencing project: providing services to taxonomists for standard genome sequencing and annotation.</title>
        <authorList>
            <consortium name="The Broad Institute Genomics Platform"/>
            <consortium name="The Broad Institute Genome Sequencing Center for Infectious Disease"/>
            <person name="Wu L."/>
            <person name="Ma J."/>
        </authorList>
    </citation>
    <scope>NUCLEOTIDE SEQUENCE [LARGE SCALE GENOMIC DNA]</scope>
    <source>
        <strain evidence="9 10">CGMCC 1.10593</strain>
    </source>
</reference>
<comment type="caution">
    <text evidence="9">The sequence shown here is derived from an EMBL/GenBank/DDBJ whole genome shotgun (WGS) entry which is preliminary data.</text>
</comment>
<keyword evidence="9" id="KW-0456">Lyase</keyword>
<evidence type="ECO:0000259" key="8">
    <source>
        <dbReference type="PROSITE" id="PS51645"/>
    </source>
</evidence>
<evidence type="ECO:0000256" key="4">
    <source>
        <dbReference type="ARBA" id="ARBA00022991"/>
    </source>
</evidence>
<dbReference type="PROSITE" id="PS00691">
    <property type="entry name" value="DNA_PHOTOLYASES_1_2"/>
    <property type="match status" value="1"/>
</dbReference>